<accession>A0A3P8UTN9</accession>
<evidence type="ECO:0000313" key="3">
    <source>
        <dbReference type="Proteomes" id="UP000265120"/>
    </source>
</evidence>
<dbReference type="GeneTree" id="ENSGT00940000163460"/>
<feature type="domain" description="C-type lectin" evidence="1">
    <location>
        <begin position="55"/>
        <end position="162"/>
    </location>
</feature>
<proteinExistence type="predicted"/>
<dbReference type="SMART" id="SM00034">
    <property type="entry name" value="CLECT"/>
    <property type="match status" value="2"/>
</dbReference>
<feature type="domain" description="C-type lectin" evidence="1">
    <location>
        <begin position="157"/>
        <end position="284"/>
    </location>
</feature>
<dbReference type="PANTHER" id="PTHR45784">
    <property type="entry name" value="C-TYPE LECTIN DOMAIN FAMILY 20 MEMBER A-RELATED"/>
    <property type="match status" value="1"/>
</dbReference>
<dbReference type="SUPFAM" id="SSF56436">
    <property type="entry name" value="C-type lectin-like"/>
    <property type="match status" value="2"/>
</dbReference>
<dbReference type="AlphaFoldDB" id="A0A3P8UTN9"/>
<dbReference type="PANTHER" id="PTHR45784:SF5">
    <property type="entry name" value="C-TYPE LECTIN DOMAIN FAMILY 20 MEMBER A-RELATED"/>
    <property type="match status" value="1"/>
</dbReference>
<dbReference type="Gene3D" id="3.10.100.10">
    <property type="entry name" value="Mannose-Binding Protein A, subunit A"/>
    <property type="match status" value="2"/>
</dbReference>
<dbReference type="InParanoid" id="A0A3P8UTN9"/>
<dbReference type="InterPro" id="IPR016187">
    <property type="entry name" value="CTDL_fold"/>
</dbReference>
<keyword evidence="3" id="KW-1185">Reference proteome</keyword>
<dbReference type="CDD" id="cd00037">
    <property type="entry name" value="CLECT"/>
    <property type="match status" value="2"/>
</dbReference>
<dbReference type="Proteomes" id="UP000265120">
    <property type="component" value="Chromosome 13"/>
</dbReference>
<dbReference type="InterPro" id="IPR016186">
    <property type="entry name" value="C-type_lectin-like/link_sf"/>
</dbReference>
<evidence type="ECO:0000259" key="1">
    <source>
        <dbReference type="PROSITE" id="PS50041"/>
    </source>
</evidence>
<reference evidence="2 3" key="1">
    <citation type="journal article" date="2014" name="Nat. Genet.">
        <title>Whole-genome sequence of a flatfish provides insights into ZW sex chromosome evolution and adaptation to a benthic lifestyle.</title>
        <authorList>
            <person name="Chen S."/>
            <person name="Zhang G."/>
            <person name="Shao C."/>
            <person name="Huang Q."/>
            <person name="Liu G."/>
            <person name="Zhang P."/>
            <person name="Song W."/>
            <person name="An N."/>
            <person name="Chalopin D."/>
            <person name="Volff J.N."/>
            <person name="Hong Y."/>
            <person name="Li Q."/>
            <person name="Sha Z."/>
            <person name="Zhou H."/>
            <person name="Xie M."/>
            <person name="Yu Q."/>
            <person name="Liu Y."/>
            <person name="Xiang H."/>
            <person name="Wang N."/>
            <person name="Wu K."/>
            <person name="Yang C."/>
            <person name="Zhou Q."/>
            <person name="Liao X."/>
            <person name="Yang L."/>
            <person name="Hu Q."/>
            <person name="Zhang J."/>
            <person name="Meng L."/>
            <person name="Jin L."/>
            <person name="Tian Y."/>
            <person name="Lian J."/>
            <person name="Yang J."/>
            <person name="Miao G."/>
            <person name="Liu S."/>
            <person name="Liang Z."/>
            <person name="Yan F."/>
            <person name="Li Y."/>
            <person name="Sun B."/>
            <person name="Zhang H."/>
            <person name="Zhang J."/>
            <person name="Zhu Y."/>
            <person name="Du M."/>
            <person name="Zhao Y."/>
            <person name="Schartl M."/>
            <person name="Tang Q."/>
            <person name="Wang J."/>
        </authorList>
    </citation>
    <scope>NUCLEOTIDE SEQUENCE</scope>
</reference>
<dbReference type="OMA" id="WIGLHQD"/>
<sequence length="291" mass="32932">MNDSVWKWINVIAGEGLAGPDVSSSLIWGDNEQSSHCALVGEDQLWHSELCSKKYKVHCSDKNQTFSSPSKKTWHEGLSYCLSEKVNISVVSMANSNDFRSPGWIGLHRQAERKWVWVGNSSSLYTNWAAGEPITKDCGSLKSSNGRLYSYECSTELSFVCYDDNVVVVNENKTWEQALRHCGNITPQCFNSNCTSGYTILTLGGLQDYDYVRDLLNKATTDEVWIGLKFLGGHWLWMNGQNPDDQGKLPSCPPQTAHCGTLSKNDTNNWTIRDCTEKRNFVCHRHTFYFR</sequence>
<reference evidence="2" key="3">
    <citation type="submission" date="2025-09" db="UniProtKB">
        <authorList>
            <consortium name="Ensembl"/>
        </authorList>
    </citation>
    <scope>IDENTIFICATION</scope>
</reference>
<name>A0A3P8UTN9_CYNSE</name>
<dbReference type="PROSITE" id="PS50041">
    <property type="entry name" value="C_TYPE_LECTIN_2"/>
    <property type="match status" value="2"/>
</dbReference>
<evidence type="ECO:0000313" key="2">
    <source>
        <dbReference type="Ensembl" id="ENSCSEP00000005747.1"/>
    </source>
</evidence>
<protein>
    <recommendedName>
        <fullName evidence="1">C-type lectin domain-containing protein</fullName>
    </recommendedName>
</protein>
<reference evidence="2" key="2">
    <citation type="submission" date="2025-08" db="UniProtKB">
        <authorList>
            <consortium name="Ensembl"/>
        </authorList>
    </citation>
    <scope>IDENTIFICATION</scope>
</reference>
<dbReference type="InterPro" id="IPR001304">
    <property type="entry name" value="C-type_lectin-like"/>
</dbReference>
<dbReference type="Pfam" id="PF00059">
    <property type="entry name" value="Lectin_C"/>
    <property type="match status" value="2"/>
</dbReference>
<organism evidence="2 3">
    <name type="scientific">Cynoglossus semilaevis</name>
    <name type="common">Tongue sole</name>
    <dbReference type="NCBI Taxonomy" id="244447"/>
    <lineage>
        <taxon>Eukaryota</taxon>
        <taxon>Metazoa</taxon>
        <taxon>Chordata</taxon>
        <taxon>Craniata</taxon>
        <taxon>Vertebrata</taxon>
        <taxon>Euteleostomi</taxon>
        <taxon>Actinopterygii</taxon>
        <taxon>Neopterygii</taxon>
        <taxon>Teleostei</taxon>
        <taxon>Neoteleostei</taxon>
        <taxon>Acanthomorphata</taxon>
        <taxon>Carangaria</taxon>
        <taxon>Pleuronectiformes</taxon>
        <taxon>Pleuronectoidei</taxon>
        <taxon>Cynoglossidae</taxon>
        <taxon>Cynoglossinae</taxon>
        <taxon>Cynoglossus</taxon>
    </lineage>
</organism>
<dbReference type="Ensembl" id="ENSCSET00000005810.1">
    <property type="protein sequence ID" value="ENSCSEP00000005747.1"/>
    <property type="gene ID" value="ENSCSEG00000003716.1"/>
</dbReference>